<gene>
    <name evidence="2" type="ORF">UFOVP1185_21</name>
    <name evidence="1" type="ORF">UFOVP461_19</name>
</gene>
<dbReference type="EMBL" id="LR797133">
    <property type="protein sequence ID" value="CAB4189267.1"/>
    <property type="molecule type" value="Genomic_DNA"/>
</dbReference>
<accession>A0A6J5R3R7</accession>
<sequence>MLNTFWNSKFALVGVLAFYAALGVLIAMEVTK</sequence>
<name>A0A6J5R3R7_9CAUD</name>
<protein>
    <submittedName>
        <fullName evidence="2">Uncharacterized protein</fullName>
    </submittedName>
</protein>
<evidence type="ECO:0000313" key="2">
    <source>
        <dbReference type="EMBL" id="CAB4189267.1"/>
    </source>
</evidence>
<reference evidence="2" key="1">
    <citation type="submission" date="2020-05" db="EMBL/GenBank/DDBJ databases">
        <authorList>
            <person name="Chiriac C."/>
            <person name="Salcher M."/>
            <person name="Ghai R."/>
            <person name="Kavagutti S V."/>
        </authorList>
    </citation>
    <scope>NUCLEOTIDE SEQUENCE</scope>
</reference>
<proteinExistence type="predicted"/>
<dbReference type="EMBL" id="LR796425">
    <property type="protein sequence ID" value="CAB4144198.1"/>
    <property type="molecule type" value="Genomic_DNA"/>
</dbReference>
<evidence type="ECO:0000313" key="1">
    <source>
        <dbReference type="EMBL" id="CAB4144198.1"/>
    </source>
</evidence>
<organism evidence="2">
    <name type="scientific">uncultured Caudovirales phage</name>
    <dbReference type="NCBI Taxonomy" id="2100421"/>
    <lineage>
        <taxon>Viruses</taxon>
        <taxon>Duplodnaviria</taxon>
        <taxon>Heunggongvirae</taxon>
        <taxon>Uroviricota</taxon>
        <taxon>Caudoviricetes</taxon>
        <taxon>Peduoviridae</taxon>
        <taxon>Maltschvirus</taxon>
        <taxon>Maltschvirus maltsch</taxon>
    </lineage>
</organism>